<dbReference type="AlphaFoldDB" id="A0A1T4QSE9"/>
<comment type="function">
    <text evidence="14">Involved in mercury resistance. Probably transfers a mercuric ion from the periplasmic Hg(2+)-binding protein MerP to the cytoplasmic mercuric reductase MerA.</text>
</comment>
<dbReference type="CDD" id="cd00371">
    <property type="entry name" value="HMA"/>
    <property type="match status" value="1"/>
</dbReference>
<dbReference type="STRING" id="634771.SAMN04488128_102567"/>
<dbReference type="InterPro" id="IPR036163">
    <property type="entry name" value="HMA_dom_sf"/>
</dbReference>
<evidence type="ECO:0000256" key="4">
    <source>
        <dbReference type="ARBA" id="ARBA00022448"/>
    </source>
</evidence>
<dbReference type="Gene3D" id="3.30.70.100">
    <property type="match status" value="1"/>
</dbReference>
<sequence>MSNEKNGKVLLGSGLLLAVTSSLCCIVPLLAIVGGTGGAVATFSWAAPLRPYLLGATVLILGFAFYQAYKPRQKDACGCPGEEKKSGLQSKTFLWVITVMSVLLSTFPYYAKYFQPQQSGPQIIVNNSAGAEQAVLHIQGMSCEACEGHVNNALLQKKGVRKVNTFYGKGISIVEFDSTQISLKQLAATVETETGYQVTQSENK</sequence>
<evidence type="ECO:0000256" key="1">
    <source>
        <dbReference type="ARBA" id="ARBA00004429"/>
    </source>
</evidence>
<keyword evidence="7" id="KW-0997">Cell inner membrane</keyword>
<evidence type="ECO:0000256" key="7">
    <source>
        <dbReference type="ARBA" id="ARBA00022519"/>
    </source>
</evidence>
<dbReference type="Pfam" id="PF02411">
    <property type="entry name" value="MerT"/>
    <property type="match status" value="1"/>
</dbReference>
<protein>
    <recommendedName>
        <fullName evidence="3">Mercuric transport protein MerT</fullName>
    </recommendedName>
    <alternativeName>
        <fullName evidence="13">Mercury ion transport protein</fullName>
    </alternativeName>
</protein>
<dbReference type="OrthoDB" id="1493145at2"/>
<dbReference type="Gene3D" id="1.10.287.910">
    <property type="entry name" value="bacterial mercury transporter, merf"/>
    <property type="match status" value="1"/>
</dbReference>
<dbReference type="PROSITE" id="PS50846">
    <property type="entry name" value="HMA_2"/>
    <property type="match status" value="1"/>
</dbReference>
<evidence type="ECO:0000313" key="17">
    <source>
        <dbReference type="EMBL" id="SKA06635.1"/>
    </source>
</evidence>
<evidence type="ECO:0000256" key="8">
    <source>
        <dbReference type="ARBA" id="ARBA00022692"/>
    </source>
</evidence>
<evidence type="ECO:0000256" key="11">
    <source>
        <dbReference type="ARBA" id="ARBA00022989"/>
    </source>
</evidence>
<keyword evidence="10" id="KW-0476">Mercury</keyword>
<evidence type="ECO:0000256" key="12">
    <source>
        <dbReference type="ARBA" id="ARBA00023136"/>
    </source>
</evidence>
<proteinExistence type="inferred from homology"/>
<evidence type="ECO:0000313" key="18">
    <source>
        <dbReference type="Proteomes" id="UP000190367"/>
    </source>
</evidence>
<feature type="transmembrane region" description="Helical" evidence="15">
    <location>
        <begin position="93"/>
        <end position="111"/>
    </location>
</feature>
<gene>
    <name evidence="17" type="ORF">SAMN04488128_102567</name>
</gene>
<dbReference type="SUPFAM" id="SSF55008">
    <property type="entry name" value="HMA, heavy metal-associated domain"/>
    <property type="match status" value="1"/>
</dbReference>
<dbReference type="GO" id="GO:0015097">
    <property type="term" value="F:mercury ion transmembrane transporter activity"/>
    <property type="evidence" value="ECO:0007669"/>
    <property type="project" value="InterPro"/>
</dbReference>
<accession>A0A1T4QSE9</accession>
<evidence type="ECO:0000256" key="13">
    <source>
        <dbReference type="ARBA" id="ARBA00030934"/>
    </source>
</evidence>
<keyword evidence="11 15" id="KW-1133">Transmembrane helix</keyword>
<dbReference type="GO" id="GO:0005886">
    <property type="term" value="C:plasma membrane"/>
    <property type="evidence" value="ECO:0007669"/>
    <property type="project" value="UniProtKB-SubCell"/>
</dbReference>
<feature type="domain" description="HMA" evidence="16">
    <location>
        <begin position="132"/>
        <end position="199"/>
    </location>
</feature>
<evidence type="ECO:0000256" key="15">
    <source>
        <dbReference type="SAM" id="Phobius"/>
    </source>
</evidence>
<dbReference type="Pfam" id="PF00403">
    <property type="entry name" value="HMA"/>
    <property type="match status" value="1"/>
</dbReference>
<keyword evidence="5" id="KW-0475">Mercuric resistance</keyword>
<organism evidence="17 18">
    <name type="scientific">Chitinophaga eiseniae</name>
    <dbReference type="NCBI Taxonomy" id="634771"/>
    <lineage>
        <taxon>Bacteria</taxon>
        <taxon>Pseudomonadati</taxon>
        <taxon>Bacteroidota</taxon>
        <taxon>Chitinophagia</taxon>
        <taxon>Chitinophagales</taxon>
        <taxon>Chitinophagaceae</taxon>
        <taxon>Chitinophaga</taxon>
    </lineage>
</organism>
<evidence type="ECO:0000256" key="14">
    <source>
        <dbReference type="ARBA" id="ARBA00045720"/>
    </source>
</evidence>
<evidence type="ECO:0000256" key="2">
    <source>
        <dbReference type="ARBA" id="ARBA00008224"/>
    </source>
</evidence>
<keyword evidence="8 15" id="KW-0812">Transmembrane</keyword>
<dbReference type="GO" id="GO:0046872">
    <property type="term" value="F:metal ion binding"/>
    <property type="evidence" value="ECO:0007669"/>
    <property type="project" value="UniProtKB-KW"/>
</dbReference>
<comment type="subcellular location">
    <subcellularLocation>
        <location evidence="1">Cell inner membrane</location>
        <topology evidence="1">Multi-pass membrane protein</topology>
    </subcellularLocation>
</comment>
<evidence type="ECO:0000256" key="5">
    <source>
        <dbReference type="ARBA" id="ARBA00022466"/>
    </source>
</evidence>
<dbReference type="InterPro" id="IPR006121">
    <property type="entry name" value="HMA_dom"/>
</dbReference>
<keyword evidence="4" id="KW-0813">Transport</keyword>
<evidence type="ECO:0000259" key="16">
    <source>
        <dbReference type="PROSITE" id="PS50846"/>
    </source>
</evidence>
<dbReference type="RefSeq" id="WP_078669102.1">
    <property type="nucleotide sequence ID" value="NZ_FUWZ01000002.1"/>
</dbReference>
<dbReference type="EMBL" id="FUWZ01000002">
    <property type="protein sequence ID" value="SKA06635.1"/>
    <property type="molecule type" value="Genomic_DNA"/>
</dbReference>
<dbReference type="NCBIfam" id="NF033556">
    <property type="entry name" value="MerTP_fusion"/>
    <property type="match status" value="1"/>
</dbReference>
<dbReference type="Proteomes" id="UP000190367">
    <property type="component" value="Unassembled WGS sequence"/>
</dbReference>
<evidence type="ECO:0000256" key="9">
    <source>
        <dbReference type="ARBA" id="ARBA00022723"/>
    </source>
</evidence>
<evidence type="ECO:0000256" key="3">
    <source>
        <dbReference type="ARBA" id="ARBA00017053"/>
    </source>
</evidence>
<name>A0A1T4QSE9_9BACT</name>
<dbReference type="InterPro" id="IPR003457">
    <property type="entry name" value="Transprt_MerT"/>
</dbReference>
<keyword evidence="12 15" id="KW-0472">Membrane</keyword>
<evidence type="ECO:0000256" key="6">
    <source>
        <dbReference type="ARBA" id="ARBA00022475"/>
    </source>
</evidence>
<feature type="transmembrane region" description="Helical" evidence="15">
    <location>
        <begin position="48"/>
        <end position="66"/>
    </location>
</feature>
<evidence type="ECO:0000256" key="10">
    <source>
        <dbReference type="ARBA" id="ARBA00022914"/>
    </source>
</evidence>
<comment type="similarity">
    <text evidence="2">Belongs to the MerT family.</text>
</comment>
<reference evidence="18" key="1">
    <citation type="submission" date="2017-02" db="EMBL/GenBank/DDBJ databases">
        <authorList>
            <person name="Varghese N."/>
            <person name="Submissions S."/>
        </authorList>
    </citation>
    <scope>NUCLEOTIDE SEQUENCE [LARGE SCALE GENOMIC DNA]</scope>
    <source>
        <strain evidence="18">DSM 22224</strain>
    </source>
</reference>
<keyword evidence="9" id="KW-0479">Metal-binding</keyword>
<keyword evidence="18" id="KW-1185">Reference proteome</keyword>
<keyword evidence="6" id="KW-1003">Cell membrane</keyword>